<dbReference type="eggNOG" id="COG1251">
    <property type="taxonomic scope" value="Bacteria"/>
</dbReference>
<evidence type="ECO:0000256" key="3">
    <source>
        <dbReference type="ARBA" id="ARBA00023014"/>
    </source>
</evidence>
<keyword evidence="1" id="KW-0479">Metal-binding</keyword>
<dbReference type="InterPro" id="IPR038062">
    <property type="entry name" value="ScdA-like_N_sf"/>
</dbReference>
<evidence type="ECO:0000313" key="5">
    <source>
        <dbReference type="EMBL" id="EFR43142.1"/>
    </source>
</evidence>
<dbReference type="GO" id="GO:0046872">
    <property type="term" value="F:metal ion binding"/>
    <property type="evidence" value="ECO:0007669"/>
    <property type="project" value="UniProtKB-KW"/>
</dbReference>
<sequence length="317" mass="35874">MTVDNLSFSLEIDFIPDLEEGRADFKKRMKEVAAKHDCTFTLDKKFRPVISGLSKDDVEKILSEIGLSAFGSWPSCILTCTINSPLPMYSVGMSDGWDIYTGAKTFFAFAQFPTDAVQIILKACTYYLEHENYQTMDEFIAETGYDKFRDIVLETESDIPVSSGSSSTNSYLDPNLPTLSPGDFIRPEHNIMQVIEVYPDMGPFLLEYGMSCVGCFVSYDENVWQAAQAHGLDVFEILGEMNEFIADKYNKPLLTENTPMEEILTLYPQLLSIFQSYKIDMPSDMQTPIGKLCEKSGVDLKKFIEECDERLRNGSEF</sequence>
<dbReference type="PANTHER" id="PTHR39341:SF1">
    <property type="entry name" value="DUF1858 DOMAIN-CONTAINING PROTEIN"/>
    <property type="match status" value="1"/>
</dbReference>
<evidence type="ECO:0000256" key="2">
    <source>
        <dbReference type="ARBA" id="ARBA00023004"/>
    </source>
</evidence>
<dbReference type="AlphaFoldDB" id="E4L7Z6"/>
<dbReference type="RefSeq" id="WP_007554231.1">
    <property type="nucleotide sequence ID" value="NZ_AENT01000010.1"/>
</dbReference>
<dbReference type="InterPro" id="IPR045854">
    <property type="entry name" value="NO2/SO3_Rdtase_4Fe4S_sf"/>
</dbReference>
<dbReference type="InterPro" id="IPR015077">
    <property type="entry name" value="DUF1858"/>
</dbReference>
<evidence type="ECO:0000259" key="4">
    <source>
        <dbReference type="Pfam" id="PF08984"/>
    </source>
</evidence>
<dbReference type="InterPro" id="IPR023883">
    <property type="entry name" value="CHP03980_redox-disulphide"/>
</dbReference>
<dbReference type="SUPFAM" id="SSF56014">
    <property type="entry name" value="Nitrite and sulphite reductase 4Fe-4S domain-like"/>
    <property type="match status" value="1"/>
</dbReference>
<comment type="caution">
    <text evidence="5">The sequence shown here is derived from an EMBL/GenBank/DDBJ whole genome shotgun (WGS) entry which is preliminary data.</text>
</comment>
<dbReference type="EMBL" id="AENT01000010">
    <property type="protein sequence ID" value="EFR43142.1"/>
    <property type="molecule type" value="Genomic_DNA"/>
</dbReference>
<dbReference type="GO" id="GO:0051536">
    <property type="term" value="F:iron-sulfur cluster binding"/>
    <property type="evidence" value="ECO:0007669"/>
    <property type="project" value="UniProtKB-KW"/>
</dbReference>
<dbReference type="Pfam" id="PF08984">
    <property type="entry name" value="DUF1858"/>
    <property type="match status" value="1"/>
</dbReference>
<gene>
    <name evidence="5" type="ORF">HMPREF9220_0837</name>
</gene>
<protein>
    <submittedName>
        <fullName evidence="5">Hydrid cluster protein-associated redox disulfide domain protein</fullName>
    </submittedName>
</protein>
<name>E4L7Z6_9FIRM</name>
<dbReference type="NCBIfam" id="TIGR03980">
    <property type="entry name" value="prismane_assoc"/>
    <property type="match status" value="1"/>
</dbReference>
<evidence type="ECO:0000256" key="1">
    <source>
        <dbReference type="ARBA" id="ARBA00022723"/>
    </source>
</evidence>
<dbReference type="Proteomes" id="UP000004594">
    <property type="component" value="Unassembled WGS sequence"/>
</dbReference>
<evidence type="ECO:0000313" key="6">
    <source>
        <dbReference type="Proteomes" id="UP000004594"/>
    </source>
</evidence>
<accession>E4L7Z6</accession>
<dbReference type="OrthoDB" id="9800558at2"/>
<dbReference type="Gene3D" id="1.10.3910.10">
    <property type="entry name" value="SP0561-like"/>
    <property type="match status" value="2"/>
</dbReference>
<dbReference type="PANTHER" id="PTHR39341">
    <property type="entry name" value="BSL7085 PROTEIN"/>
    <property type="match status" value="1"/>
</dbReference>
<keyword evidence="3" id="KW-0411">Iron-sulfur</keyword>
<feature type="domain" description="DUF1858" evidence="4">
    <location>
        <begin position="185"/>
        <end position="236"/>
    </location>
</feature>
<dbReference type="SUPFAM" id="SSF140683">
    <property type="entry name" value="SP0561-like"/>
    <property type="match status" value="1"/>
</dbReference>
<reference evidence="5 6" key="1">
    <citation type="submission" date="2010-11" db="EMBL/GenBank/DDBJ databases">
        <authorList>
            <person name="Durkin A.S."/>
            <person name="Madupu R."/>
            <person name="Torralba M."/>
            <person name="Gillis M."/>
            <person name="Methe B."/>
            <person name="Sutton G."/>
            <person name="Nelson K.E."/>
        </authorList>
    </citation>
    <scope>NUCLEOTIDE SEQUENCE [LARGE SCALE GENOMIC DNA]</scope>
    <source>
        <strain evidence="5 6">UPII 345-E</strain>
    </source>
</reference>
<keyword evidence="2" id="KW-0408">Iron</keyword>
<proteinExistence type="predicted"/>
<organism evidence="5 6">
    <name type="scientific">Dialister micraerophilus UPII 345-E</name>
    <dbReference type="NCBI Taxonomy" id="910314"/>
    <lineage>
        <taxon>Bacteria</taxon>
        <taxon>Bacillati</taxon>
        <taxon>Bacillota</taxon>
        <taxon>Negativicutes</taxon>
        <taxon>Veillonellales</taxon>
        <taxon>Veillonellaceae</taxon>
        <taxon>Dialister</taxon>
    </lineage>
</organism>